<keyword evidence="3" id="KW-1185">Reference proteome</keyword>
<keyword evidence="1" id="KW-1133">Transmembrane helix</keyword>
<accession>A0ABW1Q9P0</accession>
<dbReference type="RefSeq" id="WP_376999289.1">
    <property type="nucleotide sequence ID" value="NZ_JBHSQE010000001.1"/>
</dbReference>
<dbReference type="InterPro" id="IPR009781">
    <property type="entry name" value="DUF1345"/>
</dbReference>
<keyword evidence="1" id="KW-0812">Transmembrane</keyword>
<evidence type="ECO:0000313" key="2">
    <source>
        <dbReference type="EMBL" id="MFC6145544.1"/>
    </source>
</evidence>
<reference evidence="3" key="1">
    <citation type="journal article" date="2019" name="Int. J. Syst. Evol. Microbiol.">
        <title>The Global Catalogue of Microorganisms (GCM) 10K type strain sequencing project: providing services to taxonomists for standard genome sequencing and annotation.</title>
        <authorList>
            <consortium name="The Broad Institute Genomics Platform"/>
            <consortium name="The Broad Institute Genome Sequencing Center for Infectious Disease"/>
            <person name="Wu L."/>
            <person name="Ma J."/>
        </authorList>
    </citation>
    <scope>NUCLEOTIDE SEQUENCE [LARGE SCALE GENOMIC DNA]</scope>
    <source>
        <strain evidence="3">CCUG 51943</strain>
    </source>
</reference>
<proteinExistence type="predicted"/>
<dbReference type="EMBL" id="JBHSQE010000001">
    <property type="protein sequence ID" value="MFC6145544.1"/>
    <property type="molecule type" value="Genomic_DNA"/>
</dbReference>
<protein>
    <submittedName>
        <fullName evidence="2">DUF1345 domain-containing protein</fullName>
    </submittedName>
</protein>
<evidence type="ECO:0000256" key="1">
    <source>
        <dbReference type="SAM" id="Phobius"/>
    </source>
</evidence>
<dbReference type="Proteomes" id="UP001596244">
    <property type="component" value="Unassembled WGS sequence"/>
</dbReference>
<feature type="transmembrane region" description="Helical" evidence="1">
    <location>
        <begin position="185"/>
        <end position="209"/>
    </location>
</feature>
<comment type="caution">
    <text evidence="2">The sequence shown here is derived from an EMBL/GenBank/DDBJ whole genome shotgun (WGS) entry which is preliminary data.</text>
</comment>
<feature type="transmembrane region" description="Helical" evidence="1">
    <location>
        <begin position="12"/>
        <end position="33"/>
    </location>
</feature>
<keyword evidence="1" id="KW-0472">Membrane</keyword>
<organism evidence="2 3">
    <name type="scientific">Corynebacterium nasicanis</name>
    <dbReference type="NCBI Taxonomy" id="1448267"/>
    <lineage>
        <taxon>Bacteria</taxon>
        <taxon>Bacillati</taxon>
        <taxon>Actinomycetota</taxon>
        <taxon>Actinomycetes</taxon>
        <taxon>Mycobacteriales</taxon>
        <taxon>Corynebacteriaceae</taxon>
        <taxon>Corynebacterium</taxon>
    </lineage>
</organism>
<gene>
    <name evidence="2" type="ORF">ACFPUZ_01790</name>
</gene>
<feature type="transmembrane region" description="Helical" evidence="1">
    <location>
        <begin position="78"/>
        <end position="97"/>
    </location>
</feature>
<sequence length="212" mass="22675">MRTARQEARHRAVIMVLVGVSVTVLVSLLSGWWRGPAMGWGAAALTYDIAVWASIARMSPSRTADHAGGEVPSPAARAFLLNSATILSLVTVALLLIDATTTHGLERALLGLLGLGTVAASWLLVHTVFTLHYAAQYYSAQPPGGVSFNQEEPPAYVDFAYLAFSLGMTYQVSDTAISSRQIRTSALIHSFYAFIFATAITATTINLVVSLF</sequence>
<name>A0ABW1Q9P0_9CORY</name>
<evidence type="ECO:0000313" key="3">
    <source>
        <dbReference type="Proteomes" id="UP001596244"/>
    </source>
</evidence>
<feature type="transmembrane region" description="Helical" evidence="1">
    <location>
        <begin position="109"/>
        <end position="135"/>
    </location>
</feature>
<dbReference type="Pfam" id="PF07077">
    <property type="entry name" value="DUF1345"/>
    <property type="match status" value="1"/>
</dbReference>